<dbReference type="InterPro" id="IPR036116">
    <property type="entry name" value="FN3_sf"/>
</dbReference>
<reference evidence="1" key="1">
    <citation type="submission" date="2020-11" db="EMBL/GenBank/DDBJ databases">
        <authorList>
            <person name="Tran Van P."/>
        </authorList>
    </citation>
    <scope>NUCLEOTIDE SEQUENCE</scope>
</reference>
<dbReference type="InterPro" id="IPR013783">
    <property type="entry name" value="Ig-like_fold"/>
</dbReference>
<accession>A0A7R8ZV89</accession>
<dbReference type="EMBL" id="OB665753">
    <property type="protein sequence ID" value="CAD7233164.1"/>
    <property type="molecule type" value="Genomic_DNA"/>
</dbReference>
<sequence length="155" mass="17216">MFLQSFAGLIGLAYAEYTNSVEPIDFPIGSDPPTSNFPVVMSDIINVTARTMTNGMAQISWTPSVGLSQNQNISRCLITYWGEMEFHKYQIWPSSEGSPSALLPNGTSHLRLENLRHNSTYQILIACLDRENQSFSSTQIQLRSGAKDIAGNERL</sequence>
<proteinExistence type="predicted"/>
<organism evidence="1">
    <name type="scientific">Cyprideis torosa</name>
    <dbReference type="NCBI Taxonomy" id="163714"/>
    <lineage>
        <taxon>Eukaryota</taxon>
        <taxon>Metazoa</taxon>
        <taxon>Ecdysozoa</taxon>
        <taxon>Arthropoda</taxon>
        <taxon>Crustacea</taxon>
        <taxon>Oligostraca</taxon>
        <taxon>Ostracoda</taxon>
        <taxon>Podocopa</taxon>
        <taxon>Podocopida</taxon>
        <taxon>Cytherocopina</taxon>
        <taxon>Cytheroidea</taxon>
        <taxon>Cytherideidae</taxon>
        <taxon>Cyprideis</taxon>
    </lineage>
</organism>
<name>A0A7R8ZV89_9CRUS</name>
<gene>
    <name evidence="1" type="ORF">CTOB1V02_LOCUS10987</name>
</gene>
<protein>
    <submittedName>
        <fullName evidence="1">Uncharacterized protein</fullName>
    </submittedName>
</protein>
<dbReference type="AlphaFoldDB" id="A0A7R8ZV89"/>
<dbReference type="SUPFAM" id="SSF49265">
    <property type="entry name" value="Fibronectin type III"/>
    <property type="match status" value="1"/>
</dbReference>
<dbReference type="CDD" id="cd00063">
    <property type="entry name" value="FN3"/>
    <property type="match status" value="1"/>
</dbReference>
<evidence type="ECO:0000313" key="1">
    <source>
        <dbReference type="EMBL" id="CAD7233164.1"/>
    </source>
</evidence>
<dbReference type="Gene3D" id="2.60.40.10">
    <property type="entry name" value="Immunoglobulins"/>
    <property type="match status" value="1"/>
</dbReference>
<dbReference type="InterPro" id="IPR003961">
    <property type="entry name" value="FN3_dom"/>
</dbReference>